<dbReference type="Proteomes" id="UP000663823">
    <property type="component" value="Unassembled WGS sequence"/>
</dbReference>
<dbReference type="EMBL" id="CAJNOU010004660">
    <property type="protein sequence ID" value="CAF1449954.1"/>
    <property type="molecule type" value="Genomic_DNA"/>
</dbReference>
<reference evidence="2" key="1">
    <citation type="submission" date="2021-02" db="EMBL/GenBank/DDBJ databases">
        <authorList>
            <person name="Nowell W R."/>
        </authorList>
    </citation>
    <scope>NUCLEOTIDE SEQUENCE</scope>
</reference>
<accession>A0A815Q3M6</accession>
<evidence type="ECO:0000313" key="3">
    <source>
        <dbReference type="EMBL" id="CAF3834603.1"/>
    </source>
</evidence>
<dbReference type="EMBL" id="CAJOAX010012026">
    <property type="protein sequence ID" value="CAF4104487.1"/>
    <property type="molecule type" value="Genomic_DNA"/>
</dbReference>
<dbReference type="Proteomes" id="UP000663874">
    <property type="component" value="Unassembled WGS sequence"/>
</dbReference>
<evidence type="ECO:0000313" key="1">
    <source>
        <dbReference type="EMBL" id="CAF1449954.1"/>
    </source>
</evidence>
<evidence type="ECO:0000313" key="2">
    <source>
        <dbReference type="EMBL" id="CAF1458120.1"/>
    </source>
</evidence>
<evidence type="ECO:0000313" key="5">
    <source>
        <dbReference type="Proteomes" id="UP000663882"/>
    </source>
</evidence>
<gene>
    <name evidence="3" type="ORF">FNK824_LOCUS16966</name>
    <name evidence="4" type="ORF">OTI717_LOCUS34264</name>
    <name evidence="2" type="ORF">RFH988_LOCUS37043</name>
    <name evidence="1" type="ORF">SEV965_LOCUS33637</name>
</gene>
<comment type="caution">
    <text evidence="2">The sequence shown here is derived from an EMBL/GenBank/DDBJ whole genome shotgun (WGS) entry which is preliminary data.</text>
</comment>
<dbReference type="AlphaFoldDB" id="A0A815Q3M6"/>
<dbReference type="Proteomes" id="UP000663882">
    <property type="component" value="Unassembled WGS sequence"/>
</dbReference>
<protein>
    <submittedName>
        <fullName evidence="2">Uncharacterized protein</fullName>
    </submittedName>
</protein>
<name>A0A815Q3M6_9BILA</name>
<proteinExistence type="predicted"/>
<evidence type="ECO:0000313" key="4">
    <source>
        <dbReference type="EMBL" id="CAF4104487.1"/>
    </source>
</evidence>
<dbReference type="EMBL" id="CAJOBE010002636">
    <property type="protein sequence ID" value="CAF3834603.1"/>
    <property type="molecule type" value="Genomic_DNA"/>
</dbReference>
<dbReference type="EMBL" id="CAJNOO010006917">
    <property type="protein sequence ID" value="CAF1458120.1"/>
    <property type="molecule type" value="Genomic_DNA"/>
</dbReference>
<dbReference type="Proteomes" id="UP000663889">
    <property type="component" value="Unassembled WGS sequence"/>
</dbReference>
<sequence length="167" mass="19091">MAHLDQIHDVSYVIIEEDDFKIDEAELIDLRNSVDSYSTYSTPSNFQSDSVVADETCVRISSVQSTIPSSTSPLVFYLPKSFRWLLPPSYDLSTIVWLETDNTPEISLLSDSSSPKTESQSDIQAIANELFCDIKEEMTHDTEFVNFFREWCPVNQQQDNNNSTRVF</sequence>
<dbReference type="OrthoDB" id="10423953at2759"/>
<organism evidence="2 5">
    <name type="scientific">Rotaria sordida</name>
    <dbReference type="NCBI Taxonomy" id="392033"/>
    <lineage>
        <taxon>Eukaryota</taxon>
        <taxon>Metazoa</taxon>
        <taxon>Spiralia</taxon>
        <taxon>Gnathifera</taxon>
        <taxon>Rotifera</taxon>
        <taxon>Eurotatoria</taxon>
        <taxon>Bdelloidea</taxon>
        <taxon>Philodinida</taxon>
        <taxon>Philodinidae</taxon>
        <taxon>Rotaria</taxon>
    </lineage>
</organism>